<name>A0A426YGX6_ENSVE</name>
<protein>
    <submittedName>
        <fullName evidence="2">Uncharacterized protein</fullName>
    </submittedName>
</protein>
<reference evidence="2 3" key="1">
    <citation type="journal article" date="2014" name="Agronomy (Basel)">
        <title>A Draft Genome Sequence for Ensete ventricosum, the Drought-Tolerant Tree Against Hunger.</title>
        <authorList>
            <person name="Harrison J."/>
            <person name="Moore K.A."/>
            <person name="Paszkiewicz K."/>
            <person name="Jones T."/>
            <person name="Grant M."/>
            <person name="Ambacheew D."/>
            <person name="Muzemil S."/>
            <person name="Studholme D.J."/>
        </authorList>
    </citation>
    <scope>NUCLEOTIDE SEQUENCE [LARGE SCALE GENOMIC DNA]</scope>
</reference>
<organism evidence="2 3">
    <name type="scientific">Ensete ventricosum</name>
    <name type="common">Abyssinian banana</name>
    <name type="synonym">Musa ensete</name>
    <dbReference type="NCBI Taxonomy" id="4639"/>
    <lineage>
        <taxon>Eukaryota</taxon>
        <taxon>Viridiplantae</taxon>
        <taxon>Streptophyta</taxon>
        <taxon>Embryophyta</taxon>
        <taxon>Tracheophyta</taxon>
        <taxon>Spermatophyta</taxon>
        <taxon>Magnoliopsida</taxon>
        <taxon>Liliopsida</taxon>
        <taxon>Zingiberales</taxon>
        <taxon>Musaceae</taxon>
        <taxon>Ensete</taxon>
    </lineage>
</organism>
<evidence type="ECO:0000313" key="2">
    <source>
        <dbReference type="EMBL" id="RRT50963.1"/>
    </source>
</evidence>
<evidence type="ECO:0000313" key="3">
    <source>
        <dbReference type="Proteomes" id="UP000287651"/>
    </source>
</evidence>
<accession>A0A426YGX6</accession>
<dbReference type="EMBL" id="AMZH03012471">
    <property type="protein sequence ID" value="RRT50963.1"/>
    <property type="molecule type" value="Genomic_DNA"/>
</dbReference>
<comment type="caution">
    <text evidence="2">The sequence shown here is derived from an EMBL/GenBank/DDBJ whole genome shotgun (WGS) entry which is preliminary data.</text>
</comment>
<proteinExistence type="predicted"/>
<gene>
    <name evidence="2" type="ORF">B296_00019563</name>
</gene>
<sequence>MYRDPNPPDNGEAEGQGSHAKCTLETSPNEVFVTPLVNNRCSSSSSSKYRVFYKLHTQACYPICYQGGATEEAAAAQPQVRISSSSLLPPWMLSHLNG</sequence>
<evidence type="ECO:0000256" key="1">
    <source>
        <dbReference type="SAM" id="MobiDB-lite"/>
    </source>
</evidence>
<feature type="region of interest" description="Disordered" evidence="1">
    <location>
        <begin position="1"/>
        <end position="20"/>
    </location>
</feature>
<dbReference type="Proteomes" id="UP000287651">
    <property type="component" value="Unassembled WGS sequence"/>
</dbReference>
<dbReference type="AlphaFoldDB" id="A0A426YGX6"/>